<evidence type="ECO:0000313" key="9">
    <source>
        <dbReference type="EMBL" id="TGZ50905.1"/>
    </source>
</evidence>
<feature type="transmembrane region" description="Helical" evidence="7">
    <location>
        <begin position="114"/>
        <end position="137"/>
    </location>
</feature>
<comment type="subcellular location">
    <subcellularLocation>
        <location evidence="1">Membrane</location>
    </subcellularLocation>
</comment>
<evidence type="ECO:0000256" key="4">
    <source>
        <dbReference type="ARBA" id="ARBA00022989"/>
    </source>
</evidence>
<evidence type="ECO:0000256" key="1">
    <source>
        <dbReference type="ARBA" id="ARBA00004370"/>
    </source>
</evidence>
<dbReference type="SUPFAM" id="SSF81321">
    <property type="entry name" value="Family A G protein-coupled receptor-like"/>
    <property type="match status" value="1"/>
</dbReference>
<feature type="transmembrane region" description="Helical" evidence="7">
    <location>
        <begin position="355"/>
        <end position="375"/>
    </location>
</feature>
<proteinExistence type="inferred from homology"/>
<evidence type="ECO:0000259" key="8">
    <source>
        <dbReference type="PROSITE" id="PS50262"/>
    </source>
</evidence>
<dbReference type="PROSITE" id="PS50262">
    <property type="entry name" value="G_PROTEIN_RECEP_F1_2"/>
    <property type="match status" value="1"/>
</dbReference>
<dbReference type="EMBL" id="QBLH01001836">
    <property type="protein sequence ID" value="TGZ50905.1"/>
    <property type="molecule type" value="Genomic_DNA"/>
</dbReference>
<feature type="transmembrane region" description="Helical" evidence="7">
    <location>
        <begin position="157"/>
        <end position="179"/>
    </location>
</feature>
<comment type="similarity">
    <text evidence="2">Belongs to the G-protein coupled receptor 1 family.</text>
</comment>
<dbReference type="GO" id="GO:0004930">
    <property type="term" value="F:G protein-coupled receptor activity"/>
    <property type="evidence" value="ECO:0007669"/>
    <property type="project" value="InterPro"/>
</dbReference>
<keyword evidence="10" id="KW-1185">Reference proteome</keyword>
<organism evidence="9 10">
    <name type="scientific">Temnothorax longispinosus</name>
    <dbReference type="NCBI Taxonomy" id="300112"/>
    <lineage>
        <taxon>Eukaryota</taxon>
        <taxon>Metazoa</taxon>
        <taxon>Ecdysozoa</taxon>
        <taxon>Arthropoda</taxon>
        <taxon>Hexapoda</taxon>
        <taxon>Insecta</taxon>
        <taxon>Pterygota</taxon>
        <taxon>Neoptera</taxon>
        <taxon>Endopterygota</taxon>
        <taxon>Hymenoptera</taxon>
        <taxon>Apocrita</taxon>
        <taxon>Aculeata</taxon>
        <taxon>Formicoidea</taxon>
        <taxon>Formicidae</taxon>
        <taxon>Myrmicinae</taxon>
        <taxon>Temnothorax</taxon>
    </lineage>
</organism>
<evidence type="ECO:0000256" key="7">
    <source>
        <dbReference type="SAM" id="Phobius"/>
    </source>
</evidence>
<dbReference type="InterPro" id="IPR021773">
    <property type="entry name" value="TPC11"/>
</dbReference>
<dbReference type="GO" id="GO:0005737">
    <property type="term" value="C:cytoplasm"/>
    <property type="evidence" value="ECO:0007669"/>
    <property type="project" value="TreeGrafter"/>
</dbReference>
<dbReference type="InterPro" id="IPR012880">
    <property type="entry name" value="Gryzun"/>
</dbReference>
<dbReference type="InterPro" id="IPR000276">
    <property type="entry name" value="GPCR_Rhodpsn"/>
</dbReference>
<dbReference type="PRINTS" id="PR00237">
    <property type="entry name" value="GPCRRHODOPSN"/>
</dbReference>
<sequence length="1349" mass="152322">MPQVNLLESIMSLLKVDLQLAKSEKRRNERRDVRVRETRNVKHTQLCCEDDNFTVGRAPIDVDDVDDITRSQASSLIWTAYGVVVPIILAVGVFGNAAILVVLSGPMFRGIAYLYLNGLALAHIGVILSWITITLRLSYGMSNNYPSAFYHAHVELVVLNAFSAASVFIMVCLIVDRYIFVFFPSRIRTGNVRKNVNSFVLSSFIAGFMISGPLSVMRIVYAEQDGSGGSFTLRENMFVTQSTMWRAYIWIMEIIVRICPSIIFIVLNSLVIKRFLQLNVQSRQFHTVTDKFRTNNAPDTSLLSRNRGYKEEQHLAILTTTMILCFFVTAIPPSLTPILYTDRRPLDLDYQTFRVYSAIVELSNYAIYILIYLVCSTEFRRELLRILQGKCNENTGQDVDQPIGEIEDYSRHGTTVRLTPEHTKLNSPESPTKETKLEEDAQPSEATSFIKGLMMFELPAELIAKPLALIGLTGLDIASPVHRSIWDAFSNNRRPDCAAVQFKLLSLAHEFPTVKPKRSSYEWYIPKGILKRNWMNKYLNDIPSVVVVFYDLDWNDPLWNEKKMECASRVQSLRAALDGRKLFDEAIRQGLPAVQTQHPGYYFQLAASHASLRQSACKELCQHINSYPDPDPLLGEEKLEFYGQRPWRPGKLSAEPADTAREAIGIQALQYREKTAVNHSIIIIGLLGNAISQFKVYRCPRMRRLLVVQMAEEYFNARDYGKVLTLLMHMLWEYHGERWPVLLTDILKNALRAAYLSTSIQDYLTLAFEALGPSTTFSVERQAVIYNNIMNILQKKPPNPEPDLPDDIKHVAMEKWMLELNRSEPNIFTIDDNNMTSFVDLKARFLQQTYAVNTMITVEVVVRNSYCGIIEFSNASITVSGPGYNADIPIGEAQQSDLIFQAKETKKFYFNFKAPHQNDGVEIRISTVSLQMGDSAHCCIILRFSAMGRETNLLDRLYPEIQQLRGGEFEAIRSLIHTEIKQEESSLSLDAKSNNPALLGEWLPITISLSANENVNAICLYVILVSDGSNEQSTELSINMLSKESKVSILVGDMVGGASAKHIVHIRAHKVGDRNIIIKADYTRPEQIRGSKELTYSLMVKKPFEVATQFYTTLFEPLTKGFVNESFIIMPHITCVSPWPINILSTSVELADSIQREDTLDNQESILAGVKLCDGETGTDAYCLIPKIGGEQPISIGVYTIKWKRANDETALETSSSVTLAPLWVEDAVIGLEAKMPAHGWVRTPFCISYFIKNHSDYLVTLRLAMEGSDAFMFAGQKQIDIYILPRNVRRVDWVLRPLVAGFVALPTLSLTVPADEEHKLGKGRLSEMIERSLPSHIYILPKSQSLGE</sequence>
<dbReference type="Gene3D" id="1.20.1070.10">
    <property type="entry name" value="Rhodopsin 7-helix transmembrane proteins"/>
    <property type="match status" value="1"/>
</dbReference>
<evidence type="ECO:0000313" key="10">
    <source>
        <dbReference type="Proteomes" id="UP000310200"/>
    </source>
</evidence>
<dbReference type="GO" id="GO:0016020">
    <property type="term" value="C:membrane"/>
    <property type="evidence" value="ECO:0007669"/>
    <property type="project" value="UniProtKB-SubCell"/>
</dbReference>
<dbReference type="Pfam" id="PF00001">
    <property type="entry name" value="7tm_1"/>
    <property type="match status" value="1"/>
</dbReference>
<comment type="caution">
    <text evidence="9">The sequence shown here is derived from an EMBL/GenBank/DDBJ whole genome shotgun (WGS) entry which is preliminary data.</text>
</comment>
<dbReference type="STRING" id="300112.A0A4S2KMG0"/>
<reference evidence="9 10" key="1">
    <citation type="journal article" date="2019" name="Philos. Trans. R. Soc. Lond., B, Biol. Sci.">
        <title>Ant behaviour and brain gene expression of defending hosts depend on the ecological success of the intruding social parasite.</title>
        <authorList>
            <person name="Kaur R."/>
            <person name="Stoldt M."/>
            <person name="Jongepier E."/>
            <person name="Feldmeyer B."/>
            <person name="Menzel F."/>
            <person name="Bornberg-Bauer E."/>
            <person name="Foitzik S."/>
        </authorList>
    </citation>
    <scope>NUCLEOTIDE SEQUENCE [LARGE SCALE GENOMIC DNA]</scope>
    <source>
        <tissue evidence="9">Whole body</tissue>
    </source>
</reference>
<gene>
    <name evidence="9" type="ORF">DBV15_07305</name>
</gene>
<keyword evidence="5 7" id="KW-0472">Membrane</keyword>
<keyword evidence="4 7" id="KW-1133">Transmembrane helix</keyword>
<evidence type="ECO:0000256" key="5">
    <source>
        <dbReference type="ARBA" id="ARBA00023136"/>
    </source>
</evidence>
<feature type="transmembrane region" description="Helical" evidence="7">
    <location>
        <begin position="199"/>
        <end position="221"/>
    </location>
</feature>
<protein>
    <recommendedName>
        <fullName evidence="8">G-protein coupled receptors family 1 profile domain-containing protein</fullName>
    </recommendedName>
</protein>
<dbReference type="CDD" id="cd14978">
    <property type="entry name" value="7tmA_FMRFamide_R-like"/>
    <property type="match status" value="1"/>
</dbReference>
<dbReference type="PANTHER" id="PTHR14374:SF0">
    <property type="entry name" value="TRAFFICKING PROTEIN PARTICLE COMPLEX SUBUNIT 11"/>
    <property type="match status" value="1"/>
</dbReference>
<feature type="region of interest" description="Disordered" evidence="6">
    <location>
        <begin position="419"/>
        <end position="442"/>
    </location>
</feature>
<name>A0A4S2KMG0_9HYME</name>
<feature type="domain" description="G-protein coupled receptors family 1 profile" evidence="8">
    <location>
        <begin position="95"/>
        <end position="372"/>
    </location>
</feature>
<dbReference type="Pfam" id="PF11817">
    <property type="entry name" value="Foie-gras_1"/>
    <property type="match status" value="1"/>
</dbReference>
<evidence type="ECO:0000256" key="3">
    <source>
        <dbReference type="ARBA" id="ARBA00022692"/>
    </source>
</evidence>
<feature type="transmembrane region" description="Helical" evidence="7">
    <location>
        <begin position="247"/>
        <end position="267"/>
    </location>
</feature>
<dbReference type="InterPro" id="IPR017452">
    <property type="entry name" value="GPCR_Rhodpsn_7TM"/>
</dbReference>
<keyword evidence="3 7" id="KW-0812">Transmembrane</keyword>
<accession>A0A4S2KMG0</accession>
<evidence type="ECO:0000256" key="6">
    <source>
        <dbReference type="SAM" id="MobiDB-lite"/>
    </source>
</evidence>
<dbReference type="Proteomes" id="UP000310200">
    <property type="component" value="Unassembled WGS sequence"/>
</dbReference>
<feature type="transmembrane region" description="Helical" evidence="7">
    <location>
        <begin position="76"/>
        <end position="102"/>
    </location>
</feature>
<evidence type="ECO:0000256" key="2">
    <source>
        <dbReference type="ARBA" id="ARBA00010663"/>
    </source>
</evidence>
<dbReference type="PANTHER" id="PTHR14374">
    <property type="entry name" value="FOIE GRAS"/>
    <property type="match status" value="1"/>
</dbReference>
<feature type="transmembrane region" description="Helical" evidence="7">
    <location>
        <begin position="315"/>
        <end position="335"/>
    </location>
</feature>
<dbReference type="Pfam" id="PF07919">
    <property type="entry name" value="Gryzun"/>
    <property type="match status" value="1"/>
</dbReference>
<feature type="transmembrane region" description="Helical" evidence="7">
    <location>
        <begin position="676"/>
        <end position="694"/>
    </location>
</feature>